<dbReference type="InterPro" id="IPR004474">
    <property type="entry name" value="LytR_CpsA_psr"/>
</dbReference>
<keyword evidence="3" id="KW-1133">Transmembrane helix</keyword>
<dbReference type="EMBL" id="BAAAMR010000104">
    <property type="protein sequence ID" value="GAA2162386.1"/>
    <property type="molecule type" value="Genomic_DNA"/>
</dbReference>
<evidence type="ECO:0000313" key="5">
    <source>
        <dbReference type="EMBL" id="GAA2162386.1"/>
    </source>
</evidence>
<gene>
    <name evidence="5" type="ORF">GCM10009727_77710</name>
</gene>
<dbReference type="NCBIfam" id="TIGR00350">
    <property type="entry name" value="lytR_cpsA_psr"/>
    <property type="match status" value="1"/>
</dbReference>
<name>A0ABP5M8P8_9ACTN</name>
<dbReference type="Gene3D" id="3.40.630.190">
    <property type="entry name" value="LCP protein"/>
    <property type="match status" value="1"/>
</dbReference>
<sequence>MVCGMQAKPSAQDAPEKKPSGRRRRRVLIGCGGLAVTALLLLGGGAYLLQNAYDDGVKRIAGAMPERSGRPASTGRGENWLLIGSDRRSDMPSMGARSDTVMLVHLSGRDGRVSVIAIPRDSWVTIPGHGGGKVNAAFSYGGPKLLIRTVEKLSGVRVDHYASLDFGGFVKMTDALGGVDVTVAKRTYDPMHNRTWPAGHQHLDGTEALDFVRQRWNLPGGDLDRIKRQQAFLHALADKALDTRNPLKIDRFIRAATHSVTVDDSVTSGTLRGLAARLLKTPLLEYLTAPVDRFASRHGQSVVLLDGAADGELFADVRNDRVGDFVARNGAANTVGTVR</sequence>
<keyword evidence="3" id="KW-0472">Membrane</keyword>
<feature type="domain" description="Cell envelope-related transcriptional attenuator" evidence="4">
    <location>
        <begin position="97"/>
        <end position="240"/>
    </location>
</feature>
<evidence type="ECO:0000256" key="1">
    <source>
        <dbReference type="ARBA" id="ARBA00006068"/>
    </source>
</evidence>
<accession>A0ABP5M8P8</accession>
<comment type="caution">
    <text evidence="5">The sequence shown here is derived from an EMBL/GenBank/DDBJ whole genome shotgun (WGS) entry which is preliminary data.</text>
</comment>
<feature type="region of interest" description="Disordered" evidence="2">
    <location>
        <begin position="1"/>
        <end position="24"/>
    </location>
</feature>
<evidence type="ECO:0000256" key="2">
    <source>
        <dbReference type="SAM" id="MobiDB-lite"/>
    </source>
</evidence>
<organism evidence="5 6">
    <name type="scientific">Actinomadura napierensis</name>
    <dbReference type="NCBI Taxonomy" id="267854"/>
    <lineage>
        <taxon>Bacteria</taxon>
        <taxon>Bacillati</taxon>
        <taxon>Actinomycetota</taxon>
        <taxon>Actinomycetes</taxon>
        <taxon>Streptosporangiales</taxon>
        <taxon>Thermomonosporaceae</taxon>
        <taxon>Actinomadura</taxon>
    </lineage>
</organism>
<evidence type="ECO:0000313" key="6">
    <source>
        <dbReference type="Proteomes" id="UP001501020"/>
    </source>
</evidence>
<protein>
    <recommendedName>
        <fullName evidence="4">Cell envelope-related transcriptional attenuator domain-containing protein</fullName>
    </recommendedName>
</protein>
<dbReference type="PANTHER" id="PTHR33392">
    <property type="entry name" value="POLYISOPRENYL-TEICHOIC ACID--PEPTIDOGLYCAN TEICHOIC ACID TRANSFERASE TAGU"/>
    <property type="match status" value="1"/>
</dbReference>
<dbReference type="Pfam" id="PF03816">
    <property type="entry name" value="LytR_cpsA_psr"/>
    <property type="match status" value="1"/>
</dbReference>
<keyword evidence="6" id="KW-1185">Reference proteome</keyword>
<evidence type="ECO:0000259" key="4">
    <source>
        <dbReference type="Pfam" id="PF03816"/>
    </source>
</evidence>
<proteinExistence type="inferred from homology"/>
<evidence type="ECO:0000256" key="3">
    <source>
        <dbReference type="SAM" id="Phobius"/>
    </source>
</evidence>
<reference evidence="6" key="1">
    <citation type="journal article" date="2019" name="Int. J. Syst. Evol. Microbiol.">
        <title>The Global Catalogue of Microorganisms (GCM) 10K type strain sequencing project: providing services to taxonomists for standard genome sequencing and annotation.</title>
        <authorList>
            <consortium name="The Broad Institute Genomics Platform"/>
            <consortium name="The Broad Institute Genome Sequencing Center for Infectious Disease"/>
            <person name="Wu L."/>
            <person name="Ma J."/>
        </authorList>
    </citation>
    <scope>NUCLEOTIDE SEQUENCE [LARGE SCALE GENOMIC DNA]</scope>
    <source>
        <strain evidence="6">JCM 13850</strain>
    </source>
</reference>
<dbReference type="Proteomes" id="UP001501020">
    <property type="component" value="Unassembled WGS sequence"/>
</dbReference>
<dbReference type="PANTHER" id="PTHR33392:SF6">
    <property type="entry name" value="POLYISOPRENYL-TEICHOIC ACID--PEPTIDOGLYCAN TEICHOIC ACID TRANSFERASE TAGU"/>
    <property type="match status" value="1"/>
</dbReference>
<dbReference type="InterPro" id="IPR050922">
    <property type="entry name" value="LytR/CpsA/Psr_CW_biosynth"/>
</dbReference>
<comment type="similarity">
    <text evidence="1">Belongs to the LytR/CpsA/Psr (LCP) family.</text>
</comment>
<keyword evidence="3" id="KW-0812">Transmembrane</keyword>
<feature type="transmembrane region" description="Helical" evidence="3">
    <location>
        <begin position="27"/>
        <end position="49"/>
    </location>
</feature>